<dbReference type="Proteomes" id="UP000198131">
    <property type="component" value="Unassembled WGS sequence"/>
</dbReference>
<feature type="transmembrane region" description="Helical" evidence="6">
    <location>
        <begin position="294"/>
        <end position="315"/>
    </location>
</feature>
<keyword evidence="10" id="KW-1185">Reference proteome</keyword>
<dbReference type="NCBIfam" id="NF005141">
    <property type="entry name" value="PRK06590.1"/>
    <property type="match status" value="1"/>
</dbReference>
<feature type="transmembrane region" description="Helical" evidence="6">
    <location>
        <begin position="389"/>
        <end position="408"/>
    </location>
</feature>
<evidence type="ECO:0000256" key="6">
    <source>
        <dbReference type="SAM" id="Phobius"/>
    </source>
</evidence>
<reference evidence="10" key="1">
    <citation type="submission" date="2017-06" db="EMBL/GenBank/DDBJ databases">
        <authorList>
            <person name="Varghese N."/>
            <person name="Submissions S."/>
        </authorList>
    </citation>
    <scope>NUCLEOTIDE SEQUENCE [LARGE SCALE GENOMIC DNA]</scope>
    <source>
        <strain evidence="10">DSM 11116</strain>
    </source>
</reference>
<dbReference type="GO" id="GO:0012505">
    <property type="term" value="C:endomembrane system"/>
    <property type="evidence" value="ECO:0007669"/>
    <property type="project" value="UniProtKB-SubCell"/>
</dbReference>
<evidence type="ECO:0000259" key="8">
    <source>
        <dbReference type="Pfam" id="PF00662"/>
    </source>
</evidence>
<feature type="transmembrane region" description="Helical" evidence="6">
    <location>
        <begin position="428"/>
        <end position="451"/>
    </location>
</feature>
<dbReference type="NCBIfam" id="TIGR01974">
    <property type="entry name" value="NDH_I_L"/>
    <property type="match status" value="1"/>
</dbReference>
<evidence type="ECO:0000313" key="9">
    <source>
        <dbReference type="EMBL" id="SNC68507.1"/>
    </source>
</evidence>
<dbReference type="Pfam" id="PF00361">
    <property type="entry name" value="Proton_antipo_M"/>
    <property type="match status" value="1"/>
</dbReference>
<dbReference type="GO" id="GO:0003954">
    <property type="term" value="F:NADH dehydrogenase activity"/>
    <property type="evidence" value="ECO:0007669"/>
    <property type="project" value="TreeGrafter"/>
</dbReference>
<feature type="domain" description="NADH:quinone oxidoreductase/Mrp antiporter transmembrane" evidence="7">
    <location>
        <begin position="148"/>
        <end position="438"/>
    </location>
</feature>
<feature type="domain" description="NADH-Ubiquinone oxidoreductase (complex I) chain 5 N-terminal" evidence="8">
    <location>
        <begin position="80"/>
        <end position="130"/>
    </location>
</feature>
<dbReference type="Gene3D" id="1.20.5.2700">
    <property type="match status" value="1"/>
</dbReference>
<keyword evidence="4 6" id="KW-0472">Membrane</keyword>
<comment type="subcellular location">
    <subcellularLocation>
        <location evidence="1">Endomembrane system</location>
        <topology evidence="1">Multi-pass membrane protein</topology>
    </subcellularLocation>
    <subcellularLocation>
        <location evidence="5">Membrane</location>
        <topology evidence="5">Multi-pass membrane protein</topology>
    </subcellularLocation>
</comment>
<dbReference type="OrthoDB" id="9807568at2"/>
<feature type="transmembrane region" description="Helical" evidence="6">
    <location>
        <begin position="225"/>
        <end position="243"/>
    </location>
</feature>
<feature type="transmembrane region" description="Helical" evidence="6">
    <location>
        <begin position="528"/>
        <end position="547"/>
    </location>
</feature>
<dbReference type="GO" id="GO:0042773">
    <property type="term" value="P:ATP synthesis coupled electron transport"/>
    <property type="evidence" value="ECO:0007669"/>
    <property type="project" value="InterPro"/>
</dbReference>
<dbReference type="InterPro" id="IPR001516">
    <property type="entry name" value="Proton_antipo_N"/>
</dbReference>
<feature type="transmembrane region" description="Helical" evidence="6">
    <location>
        <begin position="45"/>
        <end position="67"/>
    </location>
</feature>
<dbReference type="PRINTS" id="PR01434">
    <property type="entry name" value="NADHDHGNASE5"/>
</dbReference>
<dbReference type="Pfam" id="PF00662">
    <property type="entry name" value="Proton_antipo_N"/>
    <property type="match status" value="1"/>
</dbReference>
<dbReference type="GO" id="GO:0048038">
    <property type="term" value="F:quinone binding"/>
    <property type="evidence" value="ECO:0007669"/>
    <property type="project" value="UniProtKB-KW"/>
</dbReference>
<feature type="transmembrane region" description="Helical" evidence="6">
    <location>
        <begin position="632"/>
        <end position="650"/>
    </location>
</feature>
<evidence type="ECO:0000256" key="1">
    <source>
        <dbReference type="ARBA" id="ARBA00004127"/>
    </source>
</evidence>
<name>A0A212TR64_9BACT</name>
<feature type="transmembrane region" description="Helical" evidence="6">
    <location>
        <begin position="183"/>
        <end position="205"/>
    </location>
</feature>
<accession>A0A212TR64</accession>
<feature type="transmembrane region" description="Helical" evidence="6">
    <location>
        <begin position="347"/>
        <end position="368"/>
    </location>
</feature>
<gene>
    <name evidence="9" type="ORF">SAMN06265337_2349</name>
</gene>
<organism evidence="9 10">
    <name type="scientific">Hymenobacter gelipurpurascens</name>
    <dbReference type="NCBI Taxonomy" id="89968"/>
    <lineage>
        <taxon>Bacteria</taxon>
        <taxon>Pseudomonadati</taxon>
        <taxon>Bacteroidota</taxon>
        <taxon>Cytophagia</taxon>
        <taxon>Cytophagales</taxon>
        <taxon>Hymenobacteraceae</taxon>
        <taxon>Hymenobacter</taxon>
    </lineage>
</organism>
<feature type="transmembrane region" description="Helical" evidence="6">
    <location>
        <begin position="472"/>
        <end position="494"/>
    </location>
</feature>
<dbReference type="InterPro" id="IPR003945">
    <property type="entry name" value="NU5C-like"/>
</dbReference>
<evidence type="ECO:0000256" key="4">
    <source>
        <dbReference type="ARBA" id="ARBA00023136"/>
    </source>
</evidence>
<proteinExistence type="predicted"/>
<dbReference type="PANTHER" id="PTHR42829:SF2">
    <property type="entry name" value="NADH-UBIQUINONE OXIDOREDUCTASE CHAIN 5"/>
    <property type="match status" value="1"/>
</dbReference>
<dbReference type="InterPro" id="IPR001750">
    <property type="entry name" value="ND/Mrp_TM"/>
</dbReference>
<feature type="transmembrane region" description="Helical" evidence="6">
    <location>
        <begin position="97"/>
        <end position="117"/>
    </location>
</feature>
<feature type="transmembrane region" description="Helical" evidence="6">
    <location>
        <begin position="20"/>
        <end position="38"/>
    </location>
</feature>
<dbReference type="RefSeq" id="WP_088843557.1">
    <property type="nucleotide sequence ID" value="NZ_FYEW01000001.1"/>
</dbReference>
<dbReference type="PANTHER" id="PTHR42829">
    <property type="entry name" value="NADH-UBIQUINONE OXIDOREDUCTASE CHAIN 5"/>
    <property type="match status" value="1"/>
</dbReference>
<feature type="transmembrane region" description="Helical" evidence="6">
    <location>
        <begin position="129"/>
        <end position="147"/>
    </location>
</feature>
<feature type="transmembrane region" description="Helical" evidence="6">
    <location>
        <begin position="153"/>
        <end position="171"/>
    </location>
</feature>
<keyword evidence="2 5" id="KW-0812">Transmembrane</keyword>
<dbReference type="GO" id="GO:0016020">
    <property type="term" value="C:membrane"/>
    <property type="evidence" value="ECO:0007669"/>
    <property type="project" value="UniProtKB-SubCell"/>
</dbReference>
<keyword evidence="3 6" id="KW-1133">Transmembrane helix</keyword>
<evidence type="ECO:0000256" key="2">
    <source>
        <dbReference type="ARBA" id="ARBA00022692"/>
    </source>
</evidence>
<feature type="transmembrane region" description="Helical" evidence="6">
    <location>
        <begin position="322"/>
        <end position="341"/>
    </location>
</feature>
<evidence type="ECO:0000313" key="10">
    <source>
        <dbReference type="Proteomes" id="UP000198131"/>
    </source>
</evidence>
<dbReference type="InterPro" id="IPR018393">
    <property type="entry name" value="NADHpl_OxRdtase_5_subgr"/>
</dbReference>
<dbReference type="AlphaFoldDB" id="A0A212TR64"/>
<dbReference type="EMBL" id="FYEW01000001">
    <property type="protein sequence ID" value="SNC68507.1"/>
    <property type="molecule type" value="Genomic_DNA"/>
</dbReference>
<evidence type="ECO:0000256" key="5">
    <source>
        <dbReference type="RuleBase" id="RU000320"/>
    </source>
</evidence>
<evidence type="ECO:0000256" key="3">
    <source>
        <dbReference type="ARBA" id="ARBA00022989"/>
    </source>
</evidence>
<sequence length="652" mass="71377">MQEQVTQVIPAAGAPYSTLLYVLIPLLPFLGFLVNGLLNKRLSGTVAGIIGSATVLGSFLISAMLFANFSYPYTVTLFDWISVGSMQIPFSYQIDQLSLIMLLLVTGVGFLIHVYSIGYMHHDENVGKFFAFLNLFVFSMLVLVLGANFVILFIGWEGVGLCSYLLIGFWNKETHNNNAAKKAFIINRVGDLGFLLGIFLIYLTFQSVQYAEVFQKASLNQFGPYTVSIVTVITLLLFVGASGKSAQIPLYTWLPDAMAGPTPVSALIHAATMVTAGIYMIIRANVLFTLAPETLEVIAVIGAATALFAATIGLAQNDIKKVLAYSTVSQLGYMFLALGVMGYSTSLFHVLTHAFFKALMFLGAGSVIHAMSNEQDIRRMGGLRKALPITFITFLIGCLAISGIPPFAGFFSKDEILTHVYEHSKVLYAVGLFTAFLTAFYMFRLLFLTFFGEFRGTEEQKHHLHESPASMTLPLIVLAILAAVGGFMGAPMFLGKHYLADYLAPLFTYSRQLKPEAFAGEVDHATELMLIGLSVGAGVLGIILAYVQYVSRGARPAEDEAQRSAPENVVYHKYYIDELYNSLFVRPIMGLSKGLYRYVENGIIDPVVNGLGRITMGGGQLLRYVQTGSVETYLILMVVGVVLVLALNYLKF</sequence>
<dbReference type="PRINTS" id="PR01435">
    <property type="entry name" value="NPOXDRDTASE5"/>
</dbReference>
<feature type="transmembrane region" description="Helical" evidence="6">
    <location>
        <begin position="264"/>
        <end position="282"/>
    </location>
</feature>
<dbReference type="GO" id="GO:0008137">
    <property type="term" value="F:NADH dehydrogenase (ubiquinone) activity"/>
    <property type="evidence" value="ECO:0007669"/>
    <property type="project" value="InterPro"/>
</dbReference>
<dbReference type="GO" id="GO:0015990">
    <property type="term" value="P:electron transport coupled proton transport"/>
    <property type="evidence" value="ECO:0007669"/>
    <property type="project" value="TreeGrafter"/>
</dbReference>
<evidence type="ECO:0000259" key="7">
    <source>
        <dbReference type="Pfam" id="PF00361"/>
    </source>
</evidence>
<protein>
    <submittedName>
        <fullName evidence="9">NADH dehydrogenase subunit L</fullName>
    </submittedName>
</protein>